<dbReference type="Proteomes" id="UP001320706">
    <property type="component" value="Unassembled WGS sequence"/>
</dbReference>
<protein>
    <submittedName>
        <fullName evidence="1">Uncharacterized protein</fullName>
    </submittedName>
</protein>
<organism evidence="1 2">
    <name type="scientific">Zalaria obscura</name>
    <dbReference type="NCBI Taxonomy" id="2024903"/>
    <lineage>
        <taxon>Eukaryota</taxon>
        <taxon>Fungi</taxon>
        <taxon>Dikarya</taxon>
        <taxon>Ascomycota</taxon>
        <taxon>Pezizomycotina</taxon>
        <taxon>Dothideomycetes</taxon>
        <taxon>Dothideomycetidae</taxon>
        <taxon>Dothideales</taxon>
        <taxon>Zalariaceae</taxon>
        <taxon>Zalaria</taxon>
    </lineage>
</organism>
<accession>A0ACC3S7N4</accession>
<keyword evidence="2" id="KW-1185">Reference proteome</keyword>
<proteinExistence type="predicted"/>
<evidence type="ECO:0000313" key="1">
    <source>
        <dbReference type="EMBL" id="KAK8200811.1"/>
    </source>
</evidence>
<evidence type="ECO:0000313" key="2">
    <source>
        <dbReference type="Proteomes" id="UP001320706"/>
    </source>
</evidence>
<sequence length="398" mass="43270">MSTSQRESDSLATTARKAQKKANKNGNPISLPSKILAVHADPENAGAIYVAEAAGVVRQVVLETGEKSRTYTGPVAPVTCLAITPRTADNEAILFAGCWDKTIHSWSLHTRKPLRRYANGHADFVKCILTLSLSGTPILISGGADAAIIVWDVATGRKLHVLKGHLRGILDLAIDPTCLVPGQQQDEIMLFSASSDREIRRWRISLSSAEEMAAEPIVAHETSVNRILFEDATAGDDDMDADADVWTASSDKTVKHLVRSRSWEADTVLEHPDFVRDVVVDQEDGWVVTACRDEDVRVWSAASGEVACVYQGHYEEVTGLVLVRGEGGVGKRVVSVSIDGTVRVWSLDPEVIKRTSEEAKKAEEGVVEEDEVEEEKKGGGMLTAEEEAELAELMEDSD</sequence>
<comment type="caution">
    <text evidence="1">The sequence shown here is derived from an EMBL/GenBank/DDBJ whole genome shotgun (WGS) entry which is preliminary data.</text>
</comment>
<reference evidence="1" key="1">
    <citation type="submission" date="2024-02" db="EMBL/GenBank/DDBJ databases">
        <title>Metagenome Assembled Genome of Zalaria obscura JY119.</title>
        <authorList>
            <person name="Vighnesh L."/>
            <person name="Jagadeeshwari U."/>
            <person name="Venkata Ramana C."/>
            <person name="Sasikala C."/>
        </authorList>
    </citation>
    <scope>NUCLEOTIDE SEQUENCE</scope>
    <source>
        <strain evidence="1">JY119</strain>
    </source>
</reference>
<dbReference type="EMBL" id="JAMKPW020000038">
    <property type="protein sequence ID" value="KAK8200811.1"/>
    <property type="molecule type" value="Genomic_DNA"/>
</dbReference>
<gene>
    <name evidence="1" type="ORF">M8818_006127</name>
</gene>
<name>A0ACC3S7N4_9PEZI</name>